<evidence type="ECO:0008006" key="3">
    <source>
        <dbReference type="Google" id="ProtNLM"/>
    </source>
</evidence>
<proteinExistence type="predicted"/>
<dbReference type="EMBL" id="CP080590">
    <property type="protein sequence ID" value="QYO75175.1"/>
    <property type="molecule type" value="Genomic_DNA"/>
</dbReference>
<keyword evidence="2" id="KW-1185">Reference proteome</keyword>
<accession>A0ABX8W892</accession>
<name>A0ABX8W892_9HYPH</name>
<sequence length="175" mass="19185">MRDIPARNMLSLSRPVLNLAGYCCPPDSHVDIRRRKRTGEGQMLKWIIAAVMAATMVAMPSVSNAQVTIDEYVKQACVVNQQACDDGRELARKIMPCLQLPTGEPSHYKMLARVMLEDGTATFASIGFDSAQPSSWEQQAAAAAQDAIASCEPYAELSGPLVFLITPSLLRSEWR</sequence>
<dbReference type="RefSeq" id="WP_220303639.1">
    <property type="nucleotide sequence ID" value="NZ_CP080590.1"/>
</dbReference>
<organism evidence="1 2">
    <name type="scientific">Devosia salina</name>
    <dbReference type="NCBI Taxonomy" id="2860336"/>
    <lineage>
        <taxon>Bacteria</taxon>
        <taxon>Pseudomonadati</taxon>
        <taxon>Pseudomonadota</taxon>
        <taxon>Alphaproteobacteria</taxon>
        <taxon>Hyphomicrobiales</taxon>
        <taxon>Devosiaceae</taxon>
        <taxon>Devosia</taxon>
    </lineage>
</organism>
<protein>
    <recommendedName>
        <fullName evidence="3">Cell envelope integrity protein TolA</fullName>
    </recommendedName>
</protein>
<evidence type="ECO:0000313" key="2">
    <source>
        <dbReference type="Proteomes" id="UP000825799"/>
    </source>
</evidence>
<dbReference type="Proteomes" id="UP000825799">
    <property type="component" value="Chromosome"/>
</dbReference>
<evidence type="ECO:0000313" key="1">
    <source>
        <dbReference type="EMBL" id="QYO75175.1"/>
    </source>
</evidence>
<gene>
    <name evidence="1" type="ORF">K1X15_10925</name>
</gene>
<reference evidence="1 2" key="1">
    <citation type="submission" date="2021-08" db="EMBL/GenBank/DDBJ databases">
        <title>Devosia salina sp. nov., isolated from the South China Sea sediment.</title>
        <authorList>
            <person name="Zhou Z."/>
        </authorList>
    </citation>
    <scope>NUCLEOTIDE SEQUENCE [LARGE SCALE GENOMIC DNA]</scope>
    <source>
        <strain evidence="1 2">SCS-3</strain>
    </source>
</reference>